<name>A0AAW3F3B1_BURGA</name>
<evidence type="ECO:0000313" key="3">
    <source>
        <dbReference type="Proteomes" id="UP000029590"/>
    </source>
</evidence>
<dbReference type="AlphaFoldDB" id="A0AAW3F3B1"/>
<dbReference type="InterPro" id="IPR009081">
    <property type="entry name" value="PP-bd_ACP"/>
</dbReference>
<dbReference type="InterPro" id="IPR036736">
    <property type="entry name" value="ACP-like_sf"/>
</dbReference>
<organism evidence="2 3">
    <name type="scientific">Burkholderia gladioli</name>
    <name type="common">Pseudomonas marginata</name>
    <name type="synonym">Phytomonas marginata</name>
    <dbReference type="NCBI Taxonomy" id="28095"/>
    <lineage>
        <taxon>Bacteria</taxon>
        <taxon>Pseudomonadati</taxon>
        <taxon>Pseudomonadota</taxon>
        <taxon>Betaproteobacteria</taxon>
        <taxon>Burkholderiales</taxon>
        <taxon>Burkholderiaceae</taxon>
        <taxon>Burkholderia</taxon>
    </lineage>
</organism>
<reference evidence="2 3" key="1">
    <citation type="submission" date="2014-04" db="EMBL/GenBank/DDBJ databases">
        <authorList>
            <person name="Bishop-Lilly K.A."/>
            <person name="Broomall S.M."/>
            <person name="Chain P.S."/>
            <person name="Chertkov O."/>
            <person name="Coyne S.R."/>
            <person name="Daligault H.E."/>
            <person name="Davenport K.W."/>
            <person name="Erkkila T."/>
            <person name="Frey K.G."/>
            <person name="Gibbons H.S."/>
            <person name="Gu W."/>
            <person name="Jaissle J."/>
            <person name="Johnson S.L."/>
            <person name="Koroleva G.I."/>
            <person name="Ladner J.T."/>
            <person name="Lo C.-C."/>
            <person name="Minogue T.D."/>
            <person name="Munk C."/>
            <person name="Palacios G.F."/>
            <person name="Redden C.L."/>
            <person name="Rosenzweig C.N."/>
            <person name="Scholz M.B."/>
            <person name="Teshima H."/>
            <person name="Xu Y."/>
        </authorList>
    </citation>
    <scope>NUCLEOTIDE SEQUENCE [LARGE SCALE GENOMIC DNA]</scope>
    <source>
        <strain evidence="3">gladioli</strain>
    </source>
</reference>
<gene>
    <name evidence="2" type="ORF">DM48_2342</name>
</gene>
<dbReference type="PROSITE" id="PS50075">
    <property type="entry name" value="CARRIER"/>
    <property type="match status" value="1"/>
</dbReference>
<dbReference type="Pfam" id="PF00550">
    <property type="entry name" value="PP-binding"/>
    <property type="match status" value="1"/>
</dbReference>
<dbReference type="RefSeq" id="WP_036056016.1">
    <property type="nucleotide sequence ID" value="NZ_CADEPT010000002.1"/>
</dbReference>
<feature type="domain" description="Carrier" evidence="1">
    <location>
        <begin position="1"/>
        <end position="77"/>
    </location>
</feature>
<evidence type="ECO:0000259" key="1">
    <source>
        <dbReference type="PROSITE" id="PS50075"/>
    </source>
</evidence>
<dbReference type="EMBL" id="JPGG01000016">
    <property type="protein sequence ID" value="KGC14416.1"/>
    <property type="molecule type" value="Genomic_DNA"/>
</dbReference>
<dbReference type="NCBIfam" id="NF005480">
    <property type="entry name" value="PRK07081.1"/>
    <property type="match status" value="1"/>
</dbReference>
<dbReference type="SUPFAM" id="SSF47336">
    <property type="entry name" value="ACP-like"/>
    <property type="match status" value="1"/>
</dbReference>
<sequence>MKNTLRTLIADLKCLDVPIEMLTDRTDLYAVGLTSLSSVQILLEMEREFDISVPDSMLTYELFASIDSLAAAVAELQRAKGAPPAHEAGETDRARVEAVAVAAPATGR</sequence>
<accession>A0AAW3F3B1</accession>
<comment type="caution">
    <text evidence="2">The sequence shown here is derived from an EMBL/GenBank/DDBJ whole genome shotgun (WGS) entry which is preliminary data.</text>
</comment>
<dbReference type="Gene3D" id="1.10.1200.10">
    <property type="entry name" value="ACP-like"/>
    <property type="match status" value="1"/>
</dbReference>
<dbReference type="Proteomes" id="UP000029590">
    <property type="component" value="Unassembled WGS sequence"/>
</dbReference>
<dbReference type="KEGG" id="bgo:BM43_5424"/>
<proteinExistence type="predicted"/>
<evidence type="ECO:0000313" key="2">
    <source>
        <dbReference type="EMBL" id="KGC14416.1"/>
    </source>
</evidence>
<protein>
    <submittedName>
        <fullName evidence="2">Phosphopantetheine attachment site family protein</fullName>
    </submittedName>
</protein>